<keyword evidence="3" id="KW-0238">DNA-binding</keyword>
<dbReference type="RefSeq" id="NP_001148463.2">
    <property type="nucleotide sequence ID" value="NM_001154991.2"/>
</dbReference>
<name>B6T3A1_MAIZE</name>
<feature type="domain" description="HTH myb-type" evidence="8">
    <location>
        <begin position="9"/>
        <end position="65"/>
    </location>
</feature>
<dbReference type="CDD" id="cd00167">
    <property type="entry name" value="SANT"/>
    <property type="match status" value="2"/>
</dbReference>
<dbReference type="PANTHER" id="PTHR47999">
    <property type="entry name" value="TRANSCRIPTION FACTOR MYB8-RELATED-RELATED"/>
    <property type="match status" value="1"/>
</dbReference>
<protein>
    <submittedName>
        <fullName evidence="9">Myb-related protein Myb4</fullName>
    </submittedName>
</protein>
<reference evidence="9" key="1">
    <citation type="journal article" date="2009" name="Plant Mol. Biol.">
        <title>Insights into corn genes derived from large-scale cDNA sequencing.</title>
        <authorList>
            <person name="Alexandrov N.N."/>
            <person name="Brover V.V."/>
            <person name="Freidin S."/>
            <person name="Troukhan M.E."/>
            <person name="Tatarinova T.V."/>
            <person name="Zhang H."/>
            <person name="Swaller T.J."/>
            <person name="Lu Y.P."/>
            <person name="Bouck J."/>
            <person name="Flavell R.B."/>
            <person name="Feldmann K.A."/>
        </authorList>
    </citation>
    <scope>NUCLEOTIDE SEQUENCE</scope>
</reference>
<feature type="compositionally biased region" description="Basic residues" evidence="6">
    <location>
        <begin position="126"/>
        <end position="140"/>
    </location>
</feature>
<evidence type="ECO:0000256" key="2">
    <source>
        <dbReference type="ARBA" id="ARBA00023015"/>
    </source>
</evidence>
<comment type="subcellular location">
    <subcellularLocation>
        <location evidence="1">Nucleus</location>
    </subcellularLocation>
</comment>
<dbReference type="EMBL" id="EU959466">
    <property type="protein sequence ID" value="ACG31584.1"/>
    <property type="molecule type" value="mRNA"/>
</dbReference>
<dbReference type="PROSITE" id="PS50090">
    <property type="entry name" value="MYB_LIKE"/>
    <property type="match status" value="2"/>
</dbReference>
<dbReference type="OrthoDB" id="735895at2759"/>
<feature type="compositionally biased region" description="Low complexity" evidence="6">
    <location>
        <begin position="146"/>
        <end position="156"/>
    </location>
</feature>
<dbReference type="Pfam" id="PF00249">
    <property type="entry name" value="Myb_DNA-binding"/>
    <property type="match status" value="2"/>
</dbReference>
<organism evidence="9">
    <name type="scientific">Zea mays</name>
    <name type="common">Maize</name>
    <dbReference type="NCBI Taxonomy" id="4577"/>
    <lineage>
        <taxon>Eukaryota</taxon>
        <taxon>Viridiplantae</taxon>
        <taxon>Streptophyta</taxon>
        <taxon>Embryophyta</taxon>
        <taxon>Tracheophyta</taxon>
        <taxon>Spermatophyta</taxon>
        <taxon>Magnoliopsida</taxon>
        <taxon>Liliopsida</taxon>
        <taxon>Poales</taxon>
        <taxon>Poaceae</taxon>
        <taxon>PACMAD clade</taxon>
        <taxon>Panicoideae</taxon>
        <taxon>Andropogonodae</taxon>
        <taxon>Andropogoneae</taxon>
        <taxon>Tripsacinae</taxon>
        <taxon>Zea</taxon>
    </lineage>
</organism>
<dbReference type="InterPro" id="IPR001005">
    <property type="entry name" value="SANT/Myb"/>
</dbReference>
<evidence type="ECO:0000313" key="9">
    <source>
        <dbReference type="EMBL" id="ACG31584.1"/>
    </source>
</evidence>
<evidence type="ECO:0000259" key="8">
    <source>
        <dbReference type="PROSITE" id="PS51294"/>
    </source>
</evidence>
<feature type="domain" description="HTH myb-type" evidence="8">
    <location>
        <begin position="66"/>
        <end position="106"/>
    </location>
</feature>
<keyword evidence="4" id="KW-0804">Transcription</keyword>
<evidence type="ECO:0000256" key="3">
    <source>
        <dbReference type="ARBA" id="ARBA00023125"/>
    </source>
</evidence>
<keyword evidence="2" id="KW-0805">Transcription regulation</keyword>
<evidence type="ECO:0000256" key="1">
    <source>
        <dbReference type="ARBA" id="ARBA00004123"/>
    </source>
</evidence>
<dbReference type="FunFam" id="1.10.10.60:FF:000121">
    <property type="entry name" value="Myb transcription factor"/>
    <property type="match status" value="1"/>
</dbReference>
<dbReference type="KEGG" id="zma:100282078"/>
<evidence type="ECO:0000256" key="4">
    <source>
        <dbReference type="ARBA" id="ARBA00023163"/>
    </source>
</evidence>
<dbReference type="InterPro" id="IPR017930">
    <property type="entry name" value="Myb_dom"/>
</dbReference>
<dbReference type="AlphaFoldDB" id="B6T3A1"/>
<dbReference type="GeneID" id="100282078"/>
<dbReference type="PANTHER" id="PTHR47999:SF6">
    <property type="entry name" value="MYB-RELATED PROTEIN P"/>
    <property type="match status" value="1"/>
</dbReference>
<feature type="domain" description="Myb-like" evidence="7">
    <location>
        <begin position="62"/>
        <end position="106"/>
    </location>
</feature>
<evidence type="ECO:0000259" key="7">
    <source>
        <dbReference type="PROSITE" id="PS50090"/>
    </source>
</evidence>
<dbReference type="InterPro" id="IPR009057">
    <property type="entry name" value="Homeodomain-like_sf"/>
</dbReference>
<keyword evidence="5" id="KW-0539">Nucleus</keyword>
<dbReference type="SMART" id="SM00717">
    <property type="entry name" value="SANT"/>
    <property type="match status" value="2"/>
</dbReference>
<dbReference type="GO" id="GO:0003677">
    <property type="term" value="F:DNA binding"/>
    <property type="evidence" value="ECO:0007669"/>
    <property type="project" value="UniProtKB-KW"/>
</dbReference>
<dbReference type="SUPFAM" id="SSF46689">
    <property type="entry name" value="Homeodomain-like"/>
    <property type="match status" value="1"/>
</dbReference>
<dbReference type="InterPro" id="IPR015495">
    <property type="entry name" value="Myb_TF_plants"/>
</dbReference>
<sequence length="168" mass="18790">MGRAPCCEKVGLKRGRWTKEEDQILANYIAEHGEGSWRSLPKNAGLLRCGKSCRLRWINYLRADVKRGNISKEEEDVIIKLHATLGNRWSLIASHLPGRTDNEIKNLLELAPQPPDPHVPPEIHRRPGHGAHRHRHRHRHEQACTAPRGGAVAGPRAGRRRAPPAAAA</sequence>
<dbReference type="PROSITE" id="PS51294">
    <property type="entry name" value="HTH_MYB"/>
    <property type="match status" value="2"/>
</dbReference>
<feature type="region of interest" description="Disordered" evidence="6">
    <location>
        <begin position="114"/>
        <end position="168"/>
    </location>
</feature>
<dbReference type="GO" id="GO:0005634">
    <property type="term" value="C:nucleus"/>
    <property type="evidence" value="ECO:0007669"/>
    <property type="project" value="UniProtKB-SubCell"/>
</dbReference>
<accession>B6T3A1</accession>
<dbReference type="Gene3D" id="1.10.10.60">
    <property type="entry name" value="Homeodomain-like"/>
    <property type="match status" value="2"/>
</dbReference>
<evidence type="ECO:0000256" key="6">
    <source>
        <dbReference type="SAM" id="MobiDB-lite"/>
    </source>
</evidence>
<evidence type="ECO:0000256" key="5">
    <source>
        <dbReference type="ARBA" id="ARBA00023242"/>
    </source>
</evidence>
<feature type="domain" description="Myb-like" evidence="7">
    <location>
        <begin position="9"/>
        <end position="61"/>
    </location>
</feature>
<proteinExistence type="evidence at transcript level"/>